<feature type="compositionally biased region" description="Polar residues" evidence="1">
    <location>
        <begin position="33"/>
        <end position="42"/>
    </location>
</feature>
<proteinExistence type="predicted"/>
<feature type="compositionally biased region" description="Polar residues" evidence="1">
    <location>
        <begin position="1"/>
        <end position="17"/>
    </location>
</feature>
<evidence type="ECO:0000313" key="2">
    <source>
        <dbReference type="EMBL" id="OCF55972.1"/>
    </source>
</evidence>
<name>A0A1B9IKA5_9TREE</name>
<dbReference type="AlphaFoldDB" id="A0A1B9IKA5"/>
<dbReference type="EMBL" id="KI669465">
    <property type="protein sequence ID" value="OCF55972.1"/>
    <property type="molecule type" value="Genomic_DNA"/>
</dbReference>
<organism evidence="2 3">
    <name type="scientific">Kwoniella mangroviensis CBS 10435</name>
    <dbReference type="NCBI Taxonomy" id="1331196"/>
    <lineage>
        <taxon>Eukaryota</taxon>
        <taxon>Fungi</taxon>
        <taxon>Dikarya</taxon>
        <taxon>Basidiomycota</taxon>
        <taxon>Agaricomycotina</taxon>
        <taxon>Tremellomycetes</taxon>
        <taxon>Tremellales</taxon>
        <taxon>Cryptococcaceae</taxon>
        <taxon>Kwoniella</taxon>
    </lineage>
</organism>
<reference evidence="2 3" key="1">
    <citation type="submission" date="2013-07" db="EMBL/GenBank/DDBJ databases">
        <title>The Genome Sequence of Kwoniella mangroviensis CBS10435.</title>
        <authorList>
            <consortium name="The Broad Institute Genome Sequencing Platform"/>
            <person name="Cuomo C."/>
            <person name="Litvintseva A."/>
            <person name="Chen Y."/>
            <person name="Heitman J."/>
            <person name="Sun S."/>
            <person name="Springer D."/>
            <person name="Dromer F."/>
            <person name="Young S.K."/>
            <person name="Zeng Q."/>
            <person name="Gargeya S."/>
            <person name="Fitzgerald M."/>
            <person name="Abouelleil A."/>
            <person name="Alvarado L."/>
            <person name="Berlin A.M."/>
            <person name="Chapman S.B."/>
            <person name="Dewar J."/>
            <person name="Goldberg J."/>
            <person name="Griggs A."/>
            <person name="Gujja S."/>
            <person name="Hansen M."/>
            <person name="Howarth C."/>
            <person name="Imamovic A."/>
            <person name="Larimer J."/>
            <person name="McCowan C."/>
            <person name="Murphy C."/>
            <person name="Pearson M."/>
            <person name="Priest M."/>
            <person name="Roberts A."/>
            <person name="Saif S."/>
            <person name="Shea T."/>
            <person name="Sykes S."/>
            <person name="Wortman J."/>
            <person name="Nusbaum C."/>
            <person name="Birren B."/>
        </authorList>
    </citation>
    <scope>NUCLEOTIDE SEQUENCE [LARGE SCALE GENOMIC DNA]</scope>
    <source>
        <strain evidence="2 3">CBS 10435</strain>
    </source>
</reference>
<dbReference type="GO" id="GO:0003676">
    <property type="term" value="F:nucleic acid binding"/>
    <property type="evidence" value="ECO:0007669"/>
    <property type="project" value="InterPro"/>
</dbReference>
<reference evidence="3" key="2">
    <citation type="submission" date="2013-12" db="EMBL/GenBank/DDBJ databases">
        <title>Evolution of pathogenesis and genome organization in the Tremellales.</title>
        <authorList>
            <person name="Cuomo C."/>
            <person name="Litvintseva A."/>
            <person name="Heitman J."/>
            <person name="Chen Y."/>
            <person name="Sun S."/>
            <person name="Springer D."/>
            <person name="Dromer F."/>
            <person name="Young S."/>
            <person name="Zeng Q."/>
            <person name="Chapman S."/>
            <person name="Gujja S."/>
            <person name="Saif S."/>
            <person name="Birren B."/>
        </authorList>
    </citation>
    <scope>NUCLEOTIDE SEQUENCE [LARGE SCALE GENOMIC DNA]</scope>
    <source>
        <strain evidence="3">CBS 10435</strain>
    </source>
</reference>
<accession>A0A1B9IKA5</accession>
<dbReference type="InterPro" id="IPR035979">
    <property type="entry name" value="RBD_domain_sf"/>
</dbReference>
<gene>
    <name evidence="2" type="ORF">L486_06729</name>
</gene>
<feature type="compositionally biased region" description="Basic and acidic residues" evidence="1">
    <location>
        <begin position="489"/>
        <end position="507"/>
    </location>
</feature>
<evidence type="ECO:0000313" key="3">
    <source>
        <dbReference type="Proteomes" id="UP000092583"/>
    </source>
</evidence>
<feature type="region of interest" description="Disordered" evidence="1">
    <location>
        <begin position="478"/>
        <end position="516"/>
    </location>
</feature>
<feature type="region of interest" description="Disordered" evidence="1">
    <location>
        <begin position="1"/>
        <end position="65"/>
    </location>
</feature>
<sequence>MSNPNHTAQPSHQSDQLPSDVGSYPAMNDSGDWHSNQSSGQVSPLRHGHGHGPTNFGFGDTPISDIPTTPLPHLNPRFFDQGGQPIRQRIHQYPFTSSSSSLKYPQQANHDYDQYANHNYDQYPNLFYGNFQFKPLPQINPYLPLHQYQYQHPSFHSQPYHLPYLAQYNQQPQYPSQLNYPFNVPLPNISSAQPGGSSRPFGRPVSSNIGPSQHLLQYQASMFTGTQVANTFGLTQPGVSIDNRNGISISDGSSFNSGVKRAFSQVDQKENDKSSMNTNTDTNTKRSRQSDHVKFAYSNHNVALSSVVLSETQGENWEDACKDMFELFSQCGSIESIYLMKSNTVSGILRGKIGIDFEEKLGYLKALNMPEEMRVYNSEKIEIITRRYEMNKTWFLAFESELHHLQKDAIMYASKIGKRSATRFGIPPSALNRDIQPVDPVLSVLPFEELPQDSSLPRRFHLGQWKKYRESLSTDKNKIKDIELDDDDGGGHTEKEEVNVAHVKDEAEIGEDDDGK</sequence>
<protein>
    <submittedName>
        <fullName evidence="2">Uncharacterized protein</fullName>
    </submittedName>
</protein>
<keyword evidence="3" id="KW-1185">Reference proteome</keyword>
<feature type="region of interest" description="Disordered" evidence="1">
    <location>
        <begin position="263"/>
        <end position="289"/>
    </location>
</feature>
<evidence type="ECO:0000256" key="1">
    <source>
        <dbReference type="SAM" id="MobiDB-lite"/>
    </source>
</evidence>
<dbReference type="Proteomes" id="UP000092583">
    <property type="component" value="Unassembled WGS sequence"/>
</dbReference>
<dbReference type="SUPFAM" id="SSF54928">
    <property type="entry name" value="RNA-binding domain, RBD"/>
    <property type="match status" value="1"/>
</dbReference>